<comment type="similarity">
    <text evidence="2">Belongs to the histone-like protein H-NS family.</text>
</comment>
<comment type="subcellular location">
    <subcellularLocation>
        <location evidence="1">Cytoplasm</location>
        <location evidence="1">Nucleoid</location>
    </subcellularLocation>
</comment>
<dbReference type="Proteomes" id="UP001549691">
    <property type="component" value="Unassembled WGS sequence"/>
</dbReference>
<name>A0ABV2TQJ5_9RHOO</name>
<feature type="compositionally biased region" description="Basic residues" evidence="5">
    <location>
        <begin position="71"/>
        <end position="84"/>
    </location>
</feature>
<dbReference type="InterPro" id="IPR037150">
    <property type="entry name" value="H-NS_C_dom_sf"/>
</dbReference>
<feature type="domain" description="DNA-binding protein H-NS-like C-terminal" evidence="6">
    <location>
        <begin position="78"/>
        <end position="123"/>
    </location>
</feature>
<gene>
    <name evidence="7" type="ORF">ABXR19_18640</name>
</gene>
<dbReference type="SUPFAM" id="SSF81273">
    <property type="entry name" value="H-NS histone-like proteins"/>
    <property type="match status" value="1"/>
</dbReference>
<keyword evidence="8" id="KW-1185">Reference proteome</keyword>
<evidence type="ECO:0000313" key="7">
    <source>
        <dbReference type="EMBL" id="MET7016210.1"/>
    </source>
</evidence>
<keyword evidence="3" id="KW-0963">Cytoplasm</keyword>
<evidence type="ECO:0000256" key="4">
    <source>
        <dbReference type="ARBA" id="ARBA00023125"/>
    </source>
</evidence>
<evidence type="ECO:0000313" key="8">
    <source>
        <dbReference type="Proteomes" id="UP001549691"/>
    </source>
</evidence>
<dbReference type="RefSeq" id="WP_354602669.1">
    <property type="nucleotide sequence ID" value="NZ_JBEWZI010000031.1"/>
</dbReference>
<reference evidence="7 8" key="1">
    <citation type="submission" date="2024-07" db="EMBL/GenBank/DDBJ databases">
        <title>Uliginosibacterium flavum JJ3220;KACC:17644.</title>
        <authorList>
            <person name="Kim M.K."/>
        </authorList>
    </citation>
    <scope>NUCLEOTIDE SEQUENCE [LARGE SCALE GENOMIC DNA]</scope>
    <source>
        <strain evidence="7 8">KACC:17644</strain>
    </source>
</reference>
<dbReference type="InterPro" id="IPR027444">
    <property type="entry name" value="H-NS_C_dom"/>
</dbReference>
<dbReference type="PANTHER" id="PTHR38097">
    <property type="match status" value="1"/>
</dbReference>
<sequence length="124" mass="13208">MLFTKSQLNKASDKDLTQAAEAIKAEVTKRASNSKADLLKKLKKMASDAGTSLESLLGSKPVKAVAGTKAPRTKKVSTKVKTKVAPKYRNPADAAQVWTGRGRQPLWVAAALSAGQSMESLLIK</sequence>
<keyword evidence="4" id="KW-0238">DNA-binding</keyword>
<accession>A0ABV2TQJ5</accession>
<feature type="region of interest" description="Disordered" evidence="5">
    <location>
        <begin position="64"/>
        <end position="84"/>
    </location>
</feature>
<comment type="caution">
    <text evidence="7">The sequence shown here is derived from an EMBL/GenBank/DDBJ whole genome shotgun (WGS) entry which is preliminary data.</text>
</comment>
<dbReference type="SMART" id="SM00528">
    <property type="entry name" value="HNS"/>
    <property type="match status" value="1"/>
</dbReference>
<evidence type="ECO:0000256" key="5">
    <source>
        <dbReference type="SAM" id="MobiDB-lite"/>
    </source>
</evidence>
<protein>
    <submittedName>
        <fullName evidence="7">H-NS histone family protein</fullName>
    </submittedName>
</protein>
<dbReference type="Gene3D" id="4.10.430.10">
    <property type="entry name" value="Histone-like protein H-NS, C-terminal domain"/>
    <property type="match status" value="1"/>
</dbReference>
<evidence type="ECO:0000256" key="1">
    <source>
        <dbReference type="ARBA" id="ARBA00004453"/>
    </source>
</evidence>
<organism evidence="7 8">
    <name type="scientific">Uliginosibacterium flavum</name>
    <dbReference type="NCBI Taxonomy" id="1396831"/>
    <lineage>
        <taxon>Bacteria</taxon>
        <taxon>Pseudomonadati</taxon>
        <taxon>Pseudomonadota</taxon>
        <taxon>Betaproteobacteria</taxon>
        <taxon>Rhodocyclales</taxon>
        <taxon>Zoogloeaceae</taxon>
        <taxon>Uliginosibacterium</taxon>
    </lineage>
</organism>
<evidence type="ECO:0000256" key="3">
    <source>
        <dbReference type="ARBA" id="ARBA00022490"/>
    </source>
</evidence>
<dbReference type="PANTHER" id="PTHR38097:SF2">
    <property type="entry name" value="DNA-BINDING PROTEIN STPA"/>
    <property type="match status" value="1"/>
</dbReference>
<proteinExistence type="inferred from homology"/>
<evidence type="ECO:0000256" key="2">
    <source>
        <dbReference type="ARBA" id="ARBA00010610"/>
    </source>
</evidence>
<dbReference type="EMBL" id="JBEWZI010000031">
    <property type="protein sequence ID" value="MET7016210.1"/>
    <property type="molecule type" value="Genomic_DNA"/>
</dbReference>
<dbReference type="Pfam" id="PF00816">
    <property type="entry name" value="Histone_HNS"/>
    <property type="match status" value="1"/>
</dbReference>
<evidence type="ECO:0000259" key="6">
    <source>
        <dbReference type="SMART" id="SM00528"/>
    </source>
</evidence>